<sequence length="317" mass="35746">MSMSGNWWLWGIFALIVTAMLAVDLLMRGDTHKVSMKEAALWSMLWVLVSLLFGAGLWAYLYTTQDLAVANNKATEFLTGYLIEKSLSVDNVFVWLTLFGFFGIPPELQRRVLIYGVLGAVVLRVIIILIGAWLVKNFEWILYVFGAFLVFTGGKMAWSANKQSNVEDNRLLRWLRGHLRITQSLHGNRFTIREQGILWATPLLVVLIMVEVSDIIFAVDSIPAIFAITRDTFIVLTSNIFAILGLRAMYFLFAGLAERFSLLDYGLAVVLVFIGTKLLIEPWVHIPIGWSLAVVAVVISATMAFSWYWTDRHATSS</sequence>
<evidence type="ECO:0000256" key="5">
    <source>
        <dbReference type="ARBA" id="ARBA00023136"/>
    </source>
</evidence>
<keyword evidence="4 6" id="KW-1133">Transmembrane helix</keyword>
<feature type="transmembrane region" description="Helical" evidence="6">
    <location>
        <begin position="262"/>
        <end position="280"/>
    </location>
</feature>
<feature type="transmembrane region" description="Helical" evidence="6">
    <location>
        <begin position="197"/>
        <end position="219"/>
    </location>
</feature>
<evidence type="ECO:0000256" key="3">
    <source>
        <dbReference type="ARBA" id="ARBA00022692"/>
    </source>
</evidence>
<organism evidence="7 8">
    <name type="scientific">Litchfieldella anticariensis (strain DSM 16096 / CECT 5854 / CIP 108499 / LMG 22089 / FP35)</name>
    <name type="common">Halomonas anticariensis</name>
    <dbReference type="NCBI Taxonomy" id="1121939"/>
    <lineage>
        <taxon>Bacteria</taxon>
        <taxon>Pseudomonadati</taxon>
        <taxon>Pseudomonadota</taxon>
        <taxon>Gammaproteobacteria</taxon>
        <taxon>Oceanospirillales</taxon>
        <taxon>Halomonadaceae</taxon>
        <taxon>Litchfieldella</taxon>
    </lineage>
</organism>
<dbReference type="InterPro" id="IPR005496">
    <property type="entry name" value="Integral_membrane_TerC"/>
</dbReference>
<feature type="transmembrane region" description="Helical" evidence="6">
    <location>
        <begin position="140"/>
        <end position="158"/>
    </location>
</feature>
<evidence type="ECO:0000313" key="8">
    <source>
        <dbReference type="Proteomes" id="UP000014463"/>
    </source>
</evidence>
<comment type="similarity">
    <text evidence="2">Belongs to the TerC family.</text>
</comment>
<dbReference type="PANTHER" id="PTHR30238:SF0">
    <property type="entry name" value="THYLAKOID MEMBRANE PROTEIN TERC, CHLOROPLASTIC"/>
    <property type="match status" value="1"/>
</dbReference>
<evidence type="ECO:0000256" key="1">
    <source>
        <dbReference type="ARBA" id="ARBA00004141"/>
    </source>
</evidence>
<dbReference type="AlphaFoldDB" id="S2KMH9"/>
<dbReference type="PATRIC" id="fig|1121939.11.peg.952"/>
<proteinExistence type="inferred from homology"/>
<feature type="transmembrane region" description="Helical" evidence="6">
    <location>
        <begin position="39"/>
        <end position="61"/>
    </location>
</feature>
<name>S2KMH9_LITA3</name>
<keyword evidence="8" id="KW-1185">Reference proteome</keyword>
<dbReference type="PANTHER" id="PTHR30238">
    <property type="entry name" value="MEMBRANE BOUND PREDICTED REDOX MODULATOR"/>
    <property type="match status" value="1"/>
</dbReference>
<dbReference type="InterPro" id="IPR022369">
    <property type="entry name" value="Integral_membrane_TerC_rswitch"/>
</dbReference>
<feature type="transmembrane region" description="Helical" evidence="6">
    <location>
        <begin position="112"/>
        <end position="134"/>
    </location>
</feature>
<comment type="caution">
    <text evidence="7">The sequence shown here is derived from an EMBL/GenBank/DDBJ whole genome shotgun (WGS) entry which is preliminary data.</text>
</comment>
<comment type="subcellular location">
    <subcellularLocation>
        <location evidence="1">Membrane</location>
        <topology evidence="1">Multi-pass membrane protein</topology>
    </subcellularLocation>
</comment>
<dbReference type="EMBL" id="ASTJ01000012">
    <property type="protein sequence ID" value="EPC03322.1"/>
    <property type="molecule type" value="Genomic_DNA"/>
</dbReference>
<dbReference type="Proteomes" id="UP000014463">
    <property type="component" value="Unassembled WGS sequence"/>
</dbReference>
<evidence type="ECO:0000256" key="2">
    <source>
        <dbReference type="ARBA" id="ARBA00007511"/>
    </source>
</evidence>
<dbReference type="Pfam" id="PF03741">
    <property type="entry name" value="TerC"/>
    <property type="match status" value="1"/>
</dbReference>
<keyword evidence="3 6" id="KW-0812">Transmembrane</keyword>
<reference evidence="7 8" key="1">
    <citation type="journal article" date="2013" name="Genome Announc.">
        <title>Draft genome sequence of the moderately halophilic gammaproteobacterium Halomonas anticariensis FP35.</title>
        <authorList>
            <person name="Tahrioui A."/>
            <person name="Quesada E."/>
            <person name="Llamas I."/>
        </authorList>
    </citation>
    <scope>NUCLEOTIDE SEQUENCE [LARGE SCALE GENOMIC DNA]</scope>
    <source>
        <strain evidence="8">DSM 16096 / CECT 5854 / LMG 22089 / FP35</strain>
    </source>
</reference>
<keyword evidence="5 6" id="KW-0472">Membrane</keyword>
<feature type="transmembrane region" description="Helical" evidence="6">
    <location>
        <begin position="225"/>
        <end position="250"/>
    </location>
</feature>
<dbReference type="eggNOG" id="COG0861">
    <property type="taxonomic scope" value="Bacteria"/>
</dbReference>
<dbReference type="OrthoDB" id="9783692at2"/>
<evidence type="ECO:0008006" key="9">
    <source>
        <dbReference type="Google" id="ProtNLM"/>
    </source>
</evidence>
<gene>
    <name evidence="7" type="ORF">L861_17420</name>
</gene>
<dbReference type="NCBIfam" id="TIGR03718">
    <property type="entry name" value="R_switched_Alx"/>
    <property type="match status" value="1"/>
</dbReference>
<feature type="transmembrane region" description="Helical" evidence="6">
    <location>
        <begin position="87"/>
        <end position="105"/>
    </location>
</feature>
<accession>S2KMH9</accession>
<dbReference type="RefSeq" id="WP_016415437.1">
    <property type="nucleotide sequence ID" value="NZ_AUAB01000001.1"/>
</dbReference>
<feature type="transmembrane region" description="Helical" evidence="6">
    <location>
        <begin position="6"/>
        <end position="27"/>
    </location>
</feature>
<evidence type="ECO:0000256" key="4">
    <source>
        <dbReference type="ARBA" id="ARBA00022989"/>
    </source>
</evidence>
<evidence type="ECO:0000256" key="6">
    <source>
        <dbReference type="SAM" id="Phobius"/>
    </source>
</evidence>
<evidence type="ECO:0000313" key="7">
    <source>
        <dbReference type="EMBL" id="EPC03322.1"/>
    </source>
</evidence>
<dbReference type="GO" id="GO:0016020">
    <property type="term" value="C:membrane"/>
    <property type="evidence" value="ECO:0007669"/>
    <property type="project" value="UniProtKB-SubCell"/>
</dbReference>
<protein>
    <recommendedName>
        <fullName evidence="9">Integral membrane protein TerC</fullName>
    </recommendedName>
</protein>
<feature type="transmembrane region" description="Helical" evidence="6">
    <location>
        <begin position="286"/>
        <end position="309"/>
    </location>
</feature>